<gene>
    <name evidence="1" type="ORF">C7212DRAFT_217957</name>
</gene>
<keyword evidence="2" id="KW-1185">Reference proteome</keyword>
<dbReference type="AlphaFoldDB" id="A0A317SFQ5"/>
<dbReference type="Proteomes" id="UP000246991">
    <property type="component" value="Unassembled WGS sequence"/>
</dbReference>
<dbReference type="EMBL" id="PYWC01000082">
    <property type="protein sequence ID" value="PWW73324.1"/>
    <property type="molecule type" value="Genomic_DNA"/>
</dbReference>
<comment type="caution">
    <text evidence="1">The sequence shown here is derived from an EMBL/GenBank/DDBJ whole genome shotgun (WGS) entry which is preliminary data.</text>
</comment>
<evidence type="ECO:0000313" key="2">
    <source>
        <dbReference type="Proteomes" id="UP000246991"/>
    </source>
</evidence>
<organism evidence="1 2">
    <name type="scientific">Tuber magnatum</name>
    <name type="common">white Piedmont truffle</name>
    <dbReference type="NCBI Taxonomy" id="42249"/>
    <lineage>
        <taxon>Eukaryota</taxon>
        <taxon>Fungi</taxon>
        <taxon>Dikarya</taxon>
        <taxon>Ascomycota</taxon>
        <taxon>Pezizomycotina</taxon>
        <taxon>Pezizomycetes</taxon>
        <taxon>Pezizales</taxon>
        <taxon>Tuberaceae</taxon>
        <taxon>Tuber</taxon>
    </lineage>
</organism>
<sequence>KLVRNCYLSTVKRDYLNTSTKTNKDIIENGNQTTNSGNAIIDSSLYTQPNGRTDVVVFQRLY</sequence>
<accession>A0A317SFQ5</accession>
<name>A0A317SFQ5_9PEZI</name>
<feature type="non-terminal residue" evidence="1">
    <location>
        <position position="1"/>
    </location>
</feature>
<evidence type="ECO:0000313" key="1">
    <source>
        <dbReference type="EMBL" id="PWW73324.1"/>
    </source>
</evidence>
<dbReference type="OrthoDB" id="5420280at2759"/>
<protein>
    <submittedName>
        <fullName evidence="1">Uncharacterized protein</fullName>
    </submittedName>
</protein>
<proteinExistence type="predicted"/>
<reference evidence="1 2" key="1">
    <citation type="submission" date="2018-03" db="EMBL/GenBank/DDBJ databases">
        <title>Genomes of Pezizomycetes fungi and the evolution of truffles.</title>
        <authorList>
            <person name="Murat C."/>
            <person name="Payen T."/>
            <person name="Noel B."/>
            <person name="Kuo A."/>
            <person name="Martin F.M."/>
        </authorList>
    </citation>
    <scope>NUCLEOTIDE SEQUENCE [LARGE SCALE GENOMIC DNA]</scope>
    <source>
        <strain evidence="1">091103-1</strain>
    </source>
</reference>